<dbReference type="Gene3D" id="1.10.1200.10">
    <property type="entry name" value="ACP-like"/>
    <property type="match status" value="1"/>
</dbReference>
<evidence type="ECO:0000313" key="9">
    <source>
        <dbReference type="EMBL" id="RCX18374.1"/>
    </source>
</evidence>
<comment type="caution">
    <text evidence="9">The sequence shown here is derived from an EMBL/GenBank/DDBJ whole genome shotgun (WGS) entry which is preliminary data.</text>
</comment>
<sequence length="76" mass="8824">MVYERVKKLFWDIMGIPEEEISLESNLYDGLCADSLDISQIIIQLENDYKIKVEDDVALKLRTVEDIVKYVEGKIS</sequence>
<evidence type="ECO:0000256" key="6">
    <source>
        <dbReference type="ARBA" id="ARBA00023160"/>
    </source>
</evidence>
<dbReference type="GO" id="GO:0016020">
    <property type="term" value="C:membrane"/>
    <property type="evidence" value="ECO:0007669"/>
    <property type="project" value="GOC"/>
</dbReference>
<comment type="subcellular location">
    <subcellularLocation>
        <location evidence="7">Cytoplasm</location>
    </subcellularLocation>
</comment>
<keyword evidence="3 7" id="KW-0597">Phosphoprotein</keyword>
<dbReference type="InterPro" id="IPR009081">
    <property type="entry name" value="PP-bd_ACP"/>
</dbReference>
<reference evidence="9 10" key="1">
    <citation type="submission" date="2018-07" db="EMBL/GenBank/DDBJ databases">
        <title>Genomic Encyclopedia of Type Strains, Phase IV (KMG-IV): sequencing the most valuable type-strain genomes for metagenomic binning, comparative biology and taxonomic classification.</title>
        <authorList>
            <person name="Goeker M."/>
        </authorList>
    </citation>
    <scope>NUCLEOTIDE SEQUENCE [LARGE SCALE GENOMIC DNA]</scope>
    <source>
        <strain evidence="9 10">DSM 27016</strain>
    </source>
</reference>
<comment type="similarity">
    <text evidence="7">Belongs to the acyl carrier protein (ACP) family.</text>
</comment>
<evidence type="ECO:0000256" key="1">
    <source>
        <dbReference type="ARBA" id="ARBA00022450"/>
    </source>
</evidence>
<dbReference type="NCBIfam" id="NF002150">
    <property type="entry name" value="PRK00982.1-4"/>
    <property type="match status" value="1"/>
</dbReference>
<keyword evidence="6 7" id="KW-0275">Fatty acid biosynthesis</keyword>
<comment type="PTM">
    <text evidence="7">4'-phosphopantetheine is transferred from CoA to a specific serine of apo-ACP by AcpS. This modification is essential for activity because fatty acids are bound in thioester linkage to the sulfhydryl of the prosthetic group.</text>
</comment>
<evidence type="ECO:0000259" key="8">
    <source>
        <dbReference type="PROSITE" id="PS50075"/>
    </source>
</evidence>
<keyword evidence="1 7" id="KW-0596">Phosphopantetheine</keyword>
<dbReference type="PROSITE" id="PS50075">
    <property type="entry name" value="CARRIER"/>
    <property type="match status" value="1"/>
</dbReference>
<comment type="function">
    <text evidence="7">Carrier of the growing fatty acid chain in fatty acid biosynthesis.</text>
</comment>
<dbReference type="Proteomes" id="UP000253034">
    <property type="component" value="Unassembled WGS sequence"/>
</dbReference>
<dbReference type="OrthoDB" id="9804551at2"/>
<keyword evidence="2 7" id="KW-0444">Lipid biosynthesis</keyword>
<feature type="modified residue" description="O-(pantetheine 4'-phosphoryl)serine" evidence="7">
    <location>
        <position position="35"/>
    </location>
</feature>
<dbReference type="InterPro" id="IPR036736">
    <property type="entry name" value="ACP-like_sf"/>
</dbReference>
<evidence type="ECO:0000256" key="3">
    <source>
        <dbReference type="ARBA" id="ARBA00022553"/>
    </source>
</evidence>
<accession>A0A369BF99</accession>
<dbReference type="UniPathway" id="UPA00094"/>
<dbReference type="Pfam" id="PF00550">
    <property type="entry name" value="PP-binding"/>
    <property type="match status" value="1"/>
</dbReference>
<name>A0A369BF99_9FIRM</name>
<dbReference type="GO" id="GO:0009245">
    <property type="term" value="P:lipid A biosynthetic process"/>
    <property type="evidence" value="ECO:0007669"/>
    <property type="project" value="TreeGrafter"/>
</dbReference>
<dbReference type="PANTHER" id="PTHR20863">
    <property type="entry name" value="ACYL CARRIER PROTEIN"/>
    <property type="match status" value="1"/>
</dbReference>
<keyword evidence="7" id="KW-0963">Cytoplasm</keyword>
<dbReference type="InterPro" id="IPR003231">
    <property type="entry name" value="ACP"/>
</dbReference>
<dbReference type="GO" id="GO:0005829">
    <property type="term" value="C:cytosol"/>
    <property type="evidence" value="ECO:0007669"/>
    <property type="project" value="TreeGrafter"/>
</dbReference>
<dbReference type="SUPFAM" id="SSF47336">
    <property type="entry name" value="ACP-like"/>
    <property type="match status" value="1"/>
</dbReference>
<comment type="pathway">
    <text evidence="7">Lipid metabolism; fatty acid biosynthesis.</text>
</comment>
<dbReference type="EMBL" id="QPJT01000005">
    <property type="protein sequence ID" value="RCX18374.1"/>
    <property type="molecule type" value="Genomic_DNA"/>
</dbReference>
<evidence type="ECO:0000313" key="10">
    <source>
        <dbReference type="Proteomes" id="UP000253034"/>
    </source>
</evidence>
<evidence type="ECO:0000256" key="4">
    <source>
        <dbReference type="ARBA" id="ARBA00022832"/>
    </source>
</evidence>
<feature type="domain" description="Carrier" evidence="8">
    <location>
        <begin position="1"/>
        <end position="75"/>
    </location>
</feature>
<keyword evidence="5 7" id="KW-0443">Lipid metabolism</keyword>
<proteinExistence type="inferred from homology"/>
<evidence type="ECO:0000256" key="7">
    <source>
        <dbReference type="HAMAP-Rule" id="MF_01217"/>
    </source>
</evidence>
<protein>
    <recommendedName>
        <fullName evidence="7">Acyl carrier protein</fullName>
        <shortName evidence="7">ACP</shortName>
    </recommendedName>
</protein>
<dbReference type="AlphaFoldDB" id="A0A369BF99"/>
<evidence type="ECO:0000256" key="5">
    <source>
        <dbReference type="ARBA" id="ARBA00023098"/>
    </source>
</evidence>
<dbReference type="GO" id="GO:0000035">
    <property type="term" value="F:acyl binding"/>
    <property type="evidence" value="ECO:0007669"/>
    <property type="project" value="TreeGrafter"/>
</dbReference>
<keyword evidence="4 7" id="KW-0276">Fatty acid metabolism</keyword>
<dbReference type="GO" id="GO:0000036">
    <property type="term" value="F:acyl carrier activity"/>
    <property type="evidence" value="ECO:0007669"/>
    <property type="project" value="UniProtKB-UniRule"/>
</dbReference>
<keyword evidence="10" id="KW-1185">Reference proteome</keyword>
<dbReference type="RefSeq" id="WP_114296919.1">
    <property type="nucleotide sequence ID" value="NZ_QPJT01000005.1"/>
</dbReference>
<evidence type="ECO:0000256" key="2">
    <source>
        <dbReference type="ARBA" id="ARBA00022516"/>
    </source>
</evidence>
<dbReference type="PANTHER" id="PTHR20863:SF76">
    <property type="entry name" value="CARRIER DOMAIN-CONTAINING PROTEIN"/>
    <property type="match status" value="1"/>
</dbReference>
<dbReference type="HAMAP" id="MF_01217">
    <property type="entry name" value="Acyl_carrier"/>
    <property type="match status" value="1"/>
</dbReference>
<gene>
    <name evidence="7" type="primary">acpP</name>
    <name evidence="9" type="ORF">DFR58_105138</name>
</gene>
<organism evidence="9 10">
    <name type="scientific">Anaerobacterium chartisolvens</name>
    <dbReference type="NCBI Taxonomy" id="1297424"/>
    <lineage>
        <taxon>Bacteria</taxon>
        <taxon>Bacillati</taxon>
        <taxon>Bacillota</taxon>
        <taxon>Clostridia</taxon>
        <taxon>Eubacteriales</taxon>
        <taxon>Oscillospiraceae</taxon>
        <taxon>Anaerobacterium</taxon>
    </lineage>
</organism>